<evidence type="ECO:0000313" key="2">
    <source>
        <dbReference type="EMBL" id="KAK5901622.1"/>
    </source>
</evidence>
<protein>
    <submittedName>
        <fullName evidence="2">Uncharacterized protein</fullName>
    </submittedName>
</protein>
<organism evidence="2 3">
    <name type="scientific">Champsocephalus esox</name>
    <name type="common">pike icefish</name>
    <dbReference type="NCBI Taxonomy" id="159716"/>
    <lineage>
        <taxon>Eukaryota</taxon>
        <taxon>Metazoa</taxon>
        <taxon>Chordata</taxon>
        <taxon>Craniata</taxon>
        <taxon>Vertebrata</taxon>
        <taxon>Euteleostomi</taxon>
        <taxon>Actinopterygii</taxon>
        <taxon>Neopterygii</taxon>
        <taxon>Teleostei</taxon>
        <taxon>Neoteleostei</taxon>
        <taxon>Acanthomorphata</taxon>
        <taxon>Eupercaria</taxon>
        <taxon>Perciformes</taxon>
        <taxon>Notothenioidei</taxon>
        <taxon>Channichthyidae</taxon>
        <taxon>Champsocephalus</taxon>
    </lineage>
</organism>
<dbReference type="Proteomes" id="UP001335648">
    <property type="component" value="Unassembled WGS sequence"/>
</dbReference>
<dbReference type="EMBL" id="JAULUE010002051">
    <property type="protein sequence ID" value="KAK5901622.1"/>
    <property type="molecule type" value="Genomic_DNA"/>
</dbReference>
<feature type="region of interest" description="Disordered" evidence="1">
    <location>
        <begin position="1"/>
        <end position="68"/>
    </location>
</feature>
<name>A0AAN8CDM1_9TELE</name>
<evidence type="ECO:0000313" key="3">
    <source>
        <dbReference type="Proteomes" id="UP001335648"/>
    </source>
</evidence>
<comment type="caution">
    <text evidence="2">The sequence shown here is derived from an EMBL/GenBank/DDBJ whole genome shotgun (WGS) entry which is preliminary data.</text>
</comment>
<accession>A0AAN8CDM1</accession>
<gene>
    <name evidence="2" type="ORF">CesoFtcFv8_006968</name>
</gene>
<feature type="compositionally biased region" description="Acidic residues" evidence="1">
    <location>
        <begin position="20"/>
        <end position="30"/>
    </location>
</feature>
<dbReference type="AlphaFoldDB" id="A0AAN8CDM1"/>
<evidence type="ECO:0000256" key="1">
    <source>
        <dbReference type="SAM" id="MobiDB-lite"/>
    </source>
</evidence>
<proteinExistence type="predicted"/>
<keyword evidence="3" id="KW-1185">Reference proteome</keyword>
<sequence>MEAMEVESSLIVLDSGSSTEVDEDDDDEGDQREQAAARSPPRLPATWAFSQRAVGSAARGGPMRRRLR</sequence>
<reference evidence="2 3" key="1">
    <citation type="journal article" date="2023" name="Mol. Biol. Evol.">
        <title>Genomics of Secondarily Temperate Adaptation in the Only Non-Antarctic Icefish.</title>
        <authorList>
            <person name="Rivera-Colon A.G."/>
            <person name="Rayamajhi N."/>
            <person name="Minhas B.F."/>
            <person name="Madrigal G."/>
            <person name="Bilyk K.T."/>
            <person name="Yoon V."/>
            <person name="Hune M."/>
            <person name="Gregory S."/>
            <person name="Cheng C.H.C."/>
            <person name="Catchen J.M."/>
        </authorList>
    </citation>
    <scope>NUCLEOTIDE SEQUENCE [LARGE SCALE GENOMIC DNA]</scope>
    <source>
        <strain evidence="2">JC2023a</strain>
    </source>
</reference>